<feature type="domain" description="Acyl-CoA oxidase C-alpha1" evidence="17">
    <location>
        <begin position="390"/>
        <end position="548"/>
    </location>
</feature>
<dbReference type="GO" id="GO:0005777">
    <property type="term" value="C:peroxisome"/>
    <property type="evidence" value="ECO:0007669"/>
    <property type="project" value="UniProtKB-SubCell"/>
</dbReference>
<dbReference type="InterPro" id="IPR037069">
    <property type="entry name" value="AcylCoA_DH/ox_N_sf"/>
</dbReference>
<dbReference type="GO" id="GO:0005504">
    <property type="term" value="F:fatty acid binding"/>
    <property type="evidence" value="ECO:0007669"/>
    <property type="project" value="TreeGrafter"/>
</dbReference>
<dbReference type="AlphaFoldDB" id="A0A068RXE0"/>
<dbReference type="GO" id="GO:0033540">
    <property type="term" value="P:fatty acid beta-oxidation using acyl-CoA oxidase"/>
    <property type="evidence" value="ECO:0007669"/>
    <property type="project" value="UniProtKB-UniPathway"/>
</dbReference>
<evidence type="ECO:0000259" key="17">
    <source>
        <dbReference type="Pfam" id="PF22924"/>
    </source>
</evidence>
<feature type="domain" description="Acyl-coenzyme A oxidase N-terminal" evidence="16">
    <location>
        <begin position="125"/>
        <end position="246"/>
    </location>
</feature>
<keyword evidence="6 12" id="KW-0285">Flavoprotein</keyword>
<protein>
    <recommendedName>
        <fullName evidence="12">Acyl-coenzyme A oxidase</fullName>
    </recommendedName>
</protein>
<sequence>MSLPDSCNLDNQSRDNSVDVDMLFQHDRDNATPIAPCSTISATIEAKDVQASNLLLDEGEDGSRSILDAVVLMTIPIDQSKAPNARAAAERLAQLKQQLTMTPSSMSLQAPKDMARERAATDFHIDNLAYYWAGDEQQYRLMQQAYELIKNDPELVVQPPRNYLEMTRPEAREFTMGQIYRLVKIMQDPKMDPNLVDAVVNALLLYSENFGMRIAVHRTLFRNVLLMLATDEQQKTWLPLVESYRILGCFAMTELGHSSALRDIETTSTYDQATDTFVLNSPTITSTKWWIGMAGQTATHTMVIAQTYVGGKNVGHNWFIVQLRDTTTGELMPNVRAGDIGHKVGRPGLDNGFIQFSHVRIPRDRMLSRFVNLDPATGTYTPAPSPAIMYATLIPERIYLVSNNVMMLTQAVTIATRYGVVRRQQNNQQIMDYQSHYAKLVPAISFMYMVKSATRTLDERFKVLTADGEMNPKVYLQHMSEMHAISAALKGISGWYGSEILETCRRACGGHAYSAYNNIGQIIDDWGVTTTGGGDNVVLMQQTAKILIQQLQQKLEHDKHPRLLFKASTHYIQNAKEYLESKTWGVQNVSKCFEDLGLIEGALHTILVKRLNSIRLDEKNMSSNDLLLESVRAAELHGATFLYSDAMTKYANKRNDDPLAILRCLTALWGFHTLITYSDQAFKENYLTASQLKSLERLYLQECKSLRKQVIGLTDAWGYPDFILKAPIGKYDGNIYEPYFDTLLMAPNSTGIPSYHEKYIKPLTSA</sequence>
<evidence type="ECO:0000259" key="14">
    <source>
        <dbReference type="Pfam" id="PF01756"/>
    </source>
</evidence>
<dbReference type="InterPro" id="IPR055060">
    <property type="entry name" value="ACOX_C_alpha1"/>
</dbReference>
<evidence type="ECO:0000256" key="2">
    <source>
        <dbReference type="ARBA" id="ARBA00001974"/>
    </source>
</evidence>
<dbReference type="Gene3D" id="2.40.110.10">
    <property type="entry name" value="Butyryl-CoA Dehydrogenase, subunit A, domain 2"/>
    <property type="match status" value="1"/>
</dbReference>
<comment type="caution">
    <text evidence="18">The sequence shown here is derived from an EMBL/GenBank/DDBJ whole genome shotgun (WGS) entry which is preliminary data.</text>
</comment>
<feature type="domain" description="Acyl-CoA oxidase/dehydrogenase middle" evidence="15">
    <location>
        <begin position="249"/>
        <end position="359"/>
    </location>
</feature>
<evidence type="ECO:0000259" key="15">
    <source>
        <dbReference type="Pfam" id="PF02770"/>
    </source>
</evidence>
<dbReference type="InterPro" id="IPR012258">
    <property type="entry name" value="Acyl-CoA_oxidase"/>
</dbReference>
<feature type="binding site" evidence="13">
    <location>
        <position position="253"/>
    </location>
    <ligand>
        <name>FAD</name>
        <dbReference type="ChEBI" id="CHEBI:57692"/>
    </ligand>
</feature>
<comment type="pathway">
    <text evidence="4">Lipid metabolism; peroxisomal fatty acid beta-oxidation.</text>
</comment>
<dbReference type="Pfam" id="PF02770">
    <property type="entry name" value="Acyl-CoA_dh_M"/>
    <property type="match status" value="1"/>
</dbReference>
<evidence type="ECO:0000256" key="10">
    <source>
        <dbReference type="ARBA" id="ARBA00023098"/>
    </source>
</evidence>
<dbReference type="InterPro" id="IPR002655">
    <property type="entry name" value="Acyl-CoA_oxidase_C"/>
</dbReference>
<feature type="binding site" evidence="13">
    <location>
        <position position="292"/>
    </location>
    <ligand>
        <name>FAD</name>
        <dbReference type="ChEBI" id="CHEBI:57692"/>
    </ligand>
</feature>
<evidence type="ECO:0000256" key="5">
    <source>
        <dbReference type="ARBA" id="ARBA00006288"/>
    </source>
</evidence>
<dbReference type="GO" id="GO:0055088">
    <property type="term" value="P:lipid homeostasis"/>
    <property type="evidence" value="ECO:0007669"/>
    <property type="project" value="TreeGrafter"/>
</dbReference>
<evidence type="ECO:0000256" key="11">
    <source>
        <dbReference type="ARBA" id="ARBA00023140"/>
    </source>
</evidence>
<dbReference type="PIRSF" id="PIRSF000168">
    <property type="entry name" value="Acyl-CoA_oxidase"/>
    <property type="match status" value="1"/>
</dbReference>
<gene>
    <name evidence="18" type="ORF">LCOR_04963.1</name>
</gene>
<dbReference type="UniPathway" id="UPA00661"/>
<organism evidence="18 19">
    <name type="scientific">Lichtheimia corymbifera JMRC:FSU:9682</name>
    <dbReference type="NCBI Taxonomy" id="1263082"/>
    <lineage>
        <taxon>Eukaryota</taxon>
        <taxon>Fungi</taxon>
        <taxon>Fungi incertae sedis</taxon>
        <taxon>Mucoromycota</taxon>
        <taxon>Mucoromycotina</taxon>
        <taxon>Mucoromycetes</taxon>
        <taxon>Mucorales</taxon>
        <taxon>Lichtheimiaceae</taxon>
        <taxon>Lichtheimia</taxon>
    </lineage>
</organism>
<keyword evidence="10" id="KW-0443">Lipid metabolism</keyword>
<keyword evidence="8" id="KW-0276">Fatty acid metabolism</keyword>
<dbReference type="InterPro" id="IPR046373">
    <property type="entry name" value="Acyl-CoA_Oxase/DH_mid-dom_sf"/>
</dbReference>
<dbReference type="InterPro" id="IPR009100">
    <property type="entry name" value="AcylCoA_DH/oxidase_NM_dom_sf"/>
</dbReference>
<evidence type="ECO:0000256" key="4">
    <source>
        <dbReference type="ARBA" id="ARBA00004846"/>
    </source>
</evidence>
<evidence type="ECO:0000259" key="16">
    <source>
        <dbReference type="Pfam" id="PF14749"/>
    </source>
</evidence>
<name>A0A068RXE0_9FUNG</name>
<dbReference type="Gene3D" id="1.20.140.10">
    <property type="entry name" value="Butyryl-CoA Dehydrogenase, subunit A, domain 3"/>
    <property type="match status" value="2"/>
</dbReference>
<dbReference type="Proteomes" id="UP000027586">
    <property type="component" value="Unassembled WGS sequence"/>
</dbReference>
<proteinExistence type="inferred from homology"/>
<comment type="similarity">
    <text evidence="5 12">Belongs to the acyl-CoA oxidase family.</text>
</comment>
<evidence type="ECO:0000256" key="9">
    <source>
        <dbReference type="ARBA" id="ARBA00023002"/>
    </source>
</evidence>
<dbReference type="InterPro" id="IPR029320">
    <property type="entry name" value="Acyl-CoA_ox_N"/>
</dbReference>
<keyword evidence="7 12" id="KW-0274">FAD</keyword>
<evidence type="ECO:0000256" key="12">
    <source>
        <dbReference type="PIRNR" id="PIRNR000168"/>
    </source>
</evidence>
<evidence type="ECO:0000256" key="13">
    <source>
        <dbReference type="PIRSR" id="PIRSR000168-2"/>
    </source>
</evidence>
<dbReference type="EMBL" id="CBTN010000018">
    <property type="protein sequence ID" value="CDH53626.1"/>
    <property type="molecule type" value="Genomic_DNA"/>
</dbReference>
<dbReference type="PANTHER" id="PTHR10909:SF250">
    <property type="entry name" value="PEROXISOMAL ACYL-COENZYME A OXIDASE 1"/>
    <property type="match status" value="1"/>
</dbReference>
<feature type="domain" description="Acyl-CoA oxidase C-terminal" evidence="14">
    <location>
        <begin position="618"/>
        <end position="764"/>
    </location>
</feature>
<keyword evidence="11" id="KW-0576">Peroxisome</keyword>
<dbReference type="SUPFAM" id="SSF47203">
    <property type="entry name" value="Acyl-CoA dehydrogenase C-terminal domain-like"/>
    <property type="match status" value="2"/>
</dbReference>
<dbReference type="PANTHER" id="PTHR10909">
    <property type="entry name" value="ELECTRON TRANSPORT OXIDOREDUCTASE"/>
    <property type="match status" value="1"/>
</dbReference>
<dbReference type="GO" id="GO:0003997">
    <property type="term" value="F:acyl-CoA oxidase activity"/>
    <property type="evidence" value="ECO:0007669"/>
    <property type="project" value="UniProtKB-EC"/>
</dbReference>
<dbReference type="STRING" id="1263082.A0A068RXE0"/>
<dbReference type="InterPro" id="IPR006091">
    <property type="entry name" value="Acyl-CoA_Oxase/DH_mid-dom"/>
</dbReference>
<dbReference type="InterPro" id="IPR036250">
    <property type="entry name" value="AcylCo_DH-like_C"/>
</dbReference>
<evidence type="ECO:0000256" key="6">
    <source>
        <dbReference type="ARBA" id="ARBA00022630"/>
    </source>
</evidence>
<dbReference type="Pfam" id="PF14749">
    <property type="entry name" value="Acyl-CoA_ox_N"/>
    <property type="match status" value="1"/>
</dbReference>
<keyword evidence="9" id="KW-0560">Oxidoreductase</keyword>
<dbReference type="GO" id="GO:0071949">
    <property type="term" value="F:FAD binding"/>
    <property type="evidence" value="ECO:0007669"/>
    <property type="project" value="InterPro"/>
</dbReference>
<reference evidence="18" key="1">
    <citation type="submission" date="2013-08" db="EMBL/GenBank/DDBJ databases">
        <title>Gene expansion shapes genome architecture in the human pathogen Lichtheimia corymbifera: an evolutionary genomics analysis in the ancient terrestrial Mucorales (Mucoromycotina).</title>
        <authorList>
            <person name="Schwartze V.U."/>
            <person name="Winter S."/>
            <person name="Shelest E."/>
            <person name="Marcet-Houben M."/>
            <person name="Horn F."/>
            <person name="Wehner S."/>
            <person name="Hoffmann K."/>
            <person name="Riege K."/>
            <person name="Sammeth M."/>
            <person name="Nowrousian M."/>
            <person name="Valiante V."/>
            <person name="Linde J."/>
            <person name="Jacobsen I.D."/>
            <person name="Marz M."/>
            <person name="Brakhage A.A."/>
            <person name="Gabaldon T."/>
            <person name="Bocker S."/>
            <person name="Voigt K."/>
        </authorList>
    </citation>
    <scope>NUCLEOTIDE SEQUENCE [LARGE SCALE GENOMIC DNA]</scope>
    <source>
        <strain evidence="18">FSU 9682</strain>
    </source>
</reference>
<evidence type="ECO:0000256" key="3">
    <source>
        <dbReference type="ARBA" id="ARBA00004275"/>
    </source>
</evidence>
<dbReference type="OrthoDB" id="538336at2759"/>
<dbReference type="Pfam" id="PF22924">
    <property type="entry name" value="ACOX_C_alpha1"/>
    <property type="match status" value="1"/>
</dbReference>
<evidence type="ECO:0000256" key="7">
    <source>
        <dbReference type="ARBA" id="ARBA00022827"/>
    </source>
</evidence>
<comment type="cofactor">
    <cofactor evidence="2">
        <name>FAD</name>
        <dbReference type="ChEBI" id="CHEBI:57692"/>
    </cofactor>
</comment>
<dbReference type="Gene3D" id="1.10.540.10">
    <property type="entry name" value="Acyl-CoA dehydrogenase/oxidase, N-terminal domain"/>
    <property type="match status" value="1"/>
</dbReference>
<accession>A0A068RXE0</accession>
<evidence type="ECO:0000313" key="19">
    <source>
        <dbReference type="Proteomes" id="UP000027586"/>
    </source>
</evidence>
<evidence type="ECO:0000256" key="1">
    <source>
        <dbReference type="ARBA" id="ARBA00001201"/>
    </source>
</evidence>
<dbReference type="VEuPathDB" id="FungiDB:LCOR_04963.1"/>
<dbReference type="SUPFAM" id="SSF56645">
    <property type="entry name" value="Acyl-CoA dehydrogenase NM domain-like"/>
    <property type="match status" value="1"/>
</dbReference>
<dbReference type="FunFam" id="2.40.110.10:FF:000003">
    <property type="entry name" value="Acyl-coenzyme A oxidase"/>
    <property type="match status" value="1"/>
</dbReference>
<evidence type="ECO:0000256" key="8">
    <source>
        <dbReference type="ARBA" id="ARBA00022832"/>
    </source>
</evidence>
<comment type="subcellular location">
    <subcellularLocation>
        <location evidence="3">Peroxisome</location>
    </subcellularLocation>
</comment>
<comment type="catalytic activity">
    <reaction evidence="1">
        <text>a 2,3-saturated acyl-CoA + O2 = a (2E)-enoyl-CoA + H2O2</text>
        <dbReference type="Rhea" id="RHEA:38959"/>
        <dbReference type="ChEBI" id="CHEBI:15379"/>
        <dbReference type="ChEBI" id="CHEBI:16240"/>
        <dbReference type="ChEBI" id="CHEBI:58856"/>
        <dbReference type="ChEBI" id="CHEBI:65111"/>
        <dbReference type="EC" id="1.3.3.6"/>
    </reaction>
</comment>
<dbReference type="Pfam" id="PF01756">
    <property type="entry name" value="ACOX"/>
    <property type="match status" value="1"/>
</dbReference>
<evidence type="ECO:0000313" key="18">
    <source>
        <dbReference type="EMBL" id="CDH53626.1"/>
    </source>
</evidence>
<keyword evidence="19" id="KW-1185">Reference proteome</keyword>